<dbReference type="Proteomes" id="UP000778970">
    <property type="component" value="Unassembled WGS sequence"/>
</dbReference>
<evidence type="ECO:0000313" key="2">
    <source>
        <dbReference type="Proteomes" id="UP000778970"/>
    </source>
</evidence>
<gene>
    <name evidence="1" type="ORF">CKO21_09910</name>
</gene>
<dbReference type="AlphaFoldDB" id="A0A934V092"/>
<organism evidence="1 2">
    <name type="scientific">Rhodovibrio salinarum</name>
    <dbReference type="NCBI Taxonomy" id="1087"/>
    <lineage>
        <taxon>Bacteria</taxon>
        <taxon>Pseudomonadati</taxon>
        <taxon>Pseudomonadota</taxon>
        <taxon>Alphaproteobacteria</taxon>
        <taxon>Rhodospirillales</taxon>
        <taxon>Rhodovibrionaceae</taxon>
        <taxon>Rhodovibrio</taxon>
    </lineage>
</organism>
<accession>A0A934V092</accession>
<evidence type="ECO:0000313" key="1">
    <source>
        <dbReference type="EMBL" id="MBK1697558.1"/>
    </source>
</evidence>
<reference evidence="1" key="2">
    <citation type="journal article" date="2020" name="Microorganisms">
        <title>Osmotic Adaptation and Compatible Solute Biosynthesis of Phototrophic Bacteria as Revealed from Genome Analyses.</title>
        <authorList>
            <person name="Imhoff J.F."/>
            <person name="Rahn T."/>
            <person name="Kunzel S."/>
            <person name="Keller A."/>
            <person name="Neulinger S.C."/>
        </authorList>
    </citation>
    <scope>NUCLEOTIDE SEQUENCE</scope>
    <source>
        <strain evidence="1">DSM 9154</strain>
    </source>
</reference>
<name>A0A934V092_9PROT</name>
<comment type="caution">
    <text evidence="1">The sequence shown here is derived from an EMBL/GenBank/DDBJ whole genome shotgun (WGS) entry which is preliminary data.</text>
</comment>
<keyword evidence="2" id="KW-1185">Reference proteome</keyword>
<protein>
    <submittedName>
        <fullName evidence="1">Uncharacterized protein</fullName>
    </submittedName>
</protein>
<reference evidence="1" key="1">
    <citation type="submission" date="2017-08" db="EMBL/GenBank/DDBJ databases">
        <authorList>
            <person name="Imhoff J.F."/>
            <person name="Rahn T."/>
            <person name="Kuenzel S."/>
            <person name="Neulinger S.C."/>
        </authorList>
    </citation>
    <scope>NUCLEOTIDE SEQUENCE</scope>
    <source>
        <strain evidence="1">DSM 9154</strain>
    </source>
</reference>
<proteinExistence type="predicted"/>
<sequence length="69" mass="7656">MRPSAPEQRHLATLRAIAHLKRGTHCEIDPQHARECCEAGWATVAPGDNQFHLTEAGRELLAKASELEK</sequence>
<dbReference type="EMBL" id="NRRE01000026">
    <property type="protein sequence ID" value="MBK1697558.1"/>
    <property type="molecule type" value="Genomic_DNA"/>
</dbReference>
<dbReference type="RefSeq" id="WP_027289192.1">
    <property type="nucleotide sequence ID" value="NZ_NRRE01000026.1"/>
</dbReference>